<reference evidence="2" key="1">
    <citation type="journal article" date="2020" name="G3 (Bethesda)">
        <title>High-Quality Assemblies for Three Invasive Social Wasps from the &lt;i&gt;Vespula&lt;/i&gt; Genus.</title>
        <authorList>
            <person name="Harrop T.W.R."/>
            <person name="Guhlin J."/>
            <person name="McLaughlin G.M."/>
            <person name="Permina E."/>
            <person name="Stockwell P."/>
            <person name="Gilligan J."/>
            <person name="Le Lec M.F."/>
            <person name="Gruber M.A.M."/>
            <person name="Quinn O."/>
            <person name="Lovegrove M."/>
            <person name="Duncan E.J."/>
            <person name="Remnant E.J."/>
            <person name="Van Eeckhoven J."/>
            <person name="Graham B."/>
            <person name="Knapp R.A."/>
            <person name="Langford K.W."/>
            <person name="Kronenberg Z."/>
            <person name="Press M.O."/>
            <person name="Eacker S.M."/>
            <person name="Wilson-Rankin E.E."/>
            <person name="Purcell J."/>
            <person name="Lester P.J."/>
            <person name="Dearden P.K."/>
        </authorList>
    </citation>
    <scope>NUCLEOTIDE SEQUENCE</scope>
    <source>
        <strain evidence="2">Marl-1</strain>
    </source>
</reference>
<keyword evidence="1" id="KW-0812">Transmembrane</keyword>
<evidence type="ECO:0000313" key="3">
    <source>
        <dbReference type="Proteomes" id="UP000614350"/>
    </source>
</evidence>
<proteinExistence type="predicted"/>
<protein>
    <submittedName>
        <fullName evidence="2">Uncharacterized protein</fullName>
    </submittedName>
</protein>
<organism evidence="2 3">
    <name type="scientific">Vespula vulgaris</name>
    <name type="common">Yellow jacket</name>
    <name type="synonym">Wasp</name>
    <dbReference type="NCBI Taxonomy" id="7454"/>
    <lineage>
        <taxon>Eukaryota</taxon>
        <taxon>Metazoa</taxon>
        <taxon>Ecdysozoa</taxon>
        <taxon>Arthropoda</taxon>
        <taxon>Hexapoda</taxon>
        <taxon>Insecta</taxon>
        <taxon>Pterygota</taxon>
        <taxon>Neoptera</taxon>
        <taxon>Endopterygota</taxon>
        <taxon>Hymenoptera</taxon>
        <taxon>Apocrita</taxon>
        <taxon>Aculeata</taxon>
        <taxon>Vespoidea</taxon>
        <taxon>Vespidae</taxon>
        <taxon>Vespinae</taxon>
        <taxon>Vespula</taxon>
    </lineage>
</organism>
<keyword evidence="3" id="KW-1185">Reference proteome</keyword>
<dbReference type="EMBL" id="JACSEA010000004">
    <property type="protein sequence ID" value="KAF7402620.1"/>
    <property type="molecule type" value="Genomic_DNA"/>
</dbReference>
<gene>
    <name evidence="2" type="ORF">HZH66_004887</name>
</gene>
<accession>A0A834NB97</accession>
<dbReference type="AlphaFoldDB" id="A0A834NB97"/>
<evidence type="ECO:0000313" key="2">
    <source>
        <dbReference type="EMBL" id="KAF7402620.1"/>
    </source>
</evidence>
<feature type="transmembrane region" description="Helical" evidence="1">
    <location>
        <begin position="20"/>
        <end position="52"/>
    </location>
</feature>
<name>A0A834NB97_VESVU</name>
<comment type="caution">
    <text evidence="2">The sequence shown here is derived from an EMBL/GenBank/DDBJ whole genome shotgun (WGS) entry which is preliminary data.</text>
</comment>
<keyword evidence="1" id="KW-1133">Transmembrane helix</keyword>
<sequence length="125" mass="13045">MESNDNNSNSSSGSRSFVVVAVVVVTFVIAATAGAAVAAAAAAAAVVVVVVVEPGRYSEKRCFEFGFLEGRFAIRVEKEEEEEEEEEVSTVEMFASDGVGDDGSDGVVVFVRLVVPSPPEPVEAS</sequence>
<evidence type="ECO:0000256" key="1">
    <source>
        <dbReference type="SAM" id="Phobius"/>
    </source>
</evidence>
<keyword evidence="1" id="KW-0472">Membrane</keyword>
<dbReference type="Proteomes" id="UP000614350">
    <property type="component" value="Unassembled WGS sequence"/>
</dbReference>